<evidence type="ECO:0000313" key="1">
    <source>
        <dbReference type="EMBL" id="CDQ42083.1"/>
    </source>
</evidence>
<reference evidence="2" key="2">
    <citation type="submission" date="2014-05" db="EMBL/GenBank/DDBJ databases">
        <title>Draft genome sequence of Virgibacillus massiliensis Vm-5.</title>
        <authorList>
            <person name="Khelaifia S."/>
            <person name="Croce O."/>
            <person name="Lagier J.C."/>
            <person name="Raoult D."/>
        </authorList>
    </citation>
    <scope>NUCLEOTIDE SEQUENCE [LARGE SCALE GENOMIC DNA]</scope>
    <source>
        <strain evidence="2">Vm-5</strain>
    </source>
</reference>
<protein>
    <submittedName>
        <fullName evidence="1">Uncharacterized protein</fullName>
    </submittedName>
</protein>
<proteinExistence type="predicted"/>
<name>A0A024QHR0_9BACI</name>
<reference evidence="1 2" key="1">
    <citation type="submission" date="2014-03" db="EMBL/GenBank/DDBJ databases">
        <authorList>
            <person name="Urmite Genomes U."/>
        </authorList>
    </citation>
    <scope>NUCLEOTIDE SEQUENCE [LARGE SCALE GENOMIC DNA]</scope>
    <source>
        <strain evidence="1 2">Vm-5</strain>
    </source>
</reference>
<evidence type="ECO:0000313" key="2">
    <source>
        <dbReference type="Proteomes" id="UP000028875"/>
    </source>
</evidence>
<keyword evidence="2" id="KW-1185">Reference proteome</keyword>
<organism evidence="1 2">
    <name type="scientific">Virgibacillus massiliensis</name>
    <dbReference type="NCBI Taxonomy" id="1462526"/>
    <lineage>
        <taxon>Bacteria</taxon>
        <taxon>Bacillati</taxon>
        <taxon>Bacillota</taxon>
        <taxon>Bacilli</taxon>
        <taxon>Bacillales</taxon>
        <taxon>Bacillaceae</taxon>
        <taxon>Virgibacillus</taxon>
    </lineage>
</organism>
<dbReference type="RefSeq" id="WP_038247464.1">
    <property type="nucleotide sequence ID" value="NZ_BNER01000005.1"/>
</dbReference>
<dbReference type="eggNOG" id="ENOG502ZK9Z">
    <property type="taxonomic scope" value="Bacteria"/>
</dbReference>
<accession>A0A024QHR0</accession>
<dbReference type="AlphaFoldDB" id="A0A024QHR0"/>
<dbReference type="Proteomes" id="UP000028875">
    <property type="component" value="Unassembled WGS sequence"/>
</dbReference>
<sequence>MVSCLILQHSTITSLTKCKMLRFIFKDYVFEIEVLSKDTAISYIYDVEKHMVWRAFALFETTNMIVGYGFGKDKVEARWLAEDMLETWNTLLQQTESHPQLF</sequence>
<gene>
    <name evidence="1" type="ORF">BN990_04463</name>
</gene>
<dbReference type="OrthoDB" id="2705124at2"/>
<comment type="caution">
    <text evidence="1">The sequence shown here is derived from an EMBL/GenBank/DDBJ whole genome shotgun (WGS) entry which is preliminary data.</text>
</comment>
<dbReference type="EMBL" id="CCDP010000004">
    <property type="protein sequence ID" value="CDQ42083.1"/>
    <property type="molecule type" value="Genomic_DNA"/>
</dbReference>